<dbReference type="PANTHER" id="PTHR36117">
    <property type="entry name" value="4-HYDROXYPHENYLACETATE 3-MONOOXYGENASE-RELATED"/>
    <property type="match status" value="1"/>
</dbReference>
<accession>A0A1G6RG51</accession>
<dbReference type="InterPro" id="IPR036250">
    <property type="entry name" value="AcylCo_DH-like_C"/>
</dbReference>
<evidence type="ECO:0000256" key="1">
    <source>
        <dbReference type="ARBA" id="ARBA00022630"/>
    </source>
</evidence>
<reference evidence="7" key="1">
    <citation type="submission" date="2016-10" db="EMBL/GenBank/DDBJ databases">
        <authorList>
            <person name="Varghese N."/>
            <person name="Submissions S."/>
        </authorList>
    </citation>
    <scope>NUCLEOTIDE SEQUENCE [LARGE SCALE GENOMIC DNA]</scope>
    <source>
        <strain evidence="7">DSM 8415</strain>
    </source>
</reference>
<dbReference type="Pfam" id="PF11794">
    <property type="entry name" value="HpaB_N"/>
    <property type="match status" value="1"/>
</dbReference>
<dbReference type="Proteomes" id="UP000199411">
    <property type="component" value="Unassembled WGS sequence"/>
</dbReference>
<evidence type="ECO:0000256" key="2">
    <source>
        <dbReference type="ARBA" id="ARBA00022827"/>
    </source>
</evidence>
<name>A0A1G6RG51_9BACT</name>
<dbReference type="Gene3D" id="1.10.3140.10">
    <property type="entry name" value="4-hydroxybutyryl-coa dehydratase, domain 1"/>
    <property type="match status" value="1"/>
</dbReference>
<dbReference type="RefSeq" id="WP_025392365.1">
    <property type="nucleotide sequence ID" value="NZ_FMYU01000017.1"/>
</dbReference>
<evidence type="ECO:0000313" key="6">
    <source>
        <dbReference type="EMBL" id="SDD03630.1"/>
    </source>
</evidence>
<organism evidence="6 7">
    <name type="scientific">Desulfurella multipotens</name>
    <dbReference type="NCBI Taxonomy" id="79269"/>
    <lineage>
        <taxon>Bacteria</taxon>
        <taxon>Pseudomonadati</taxon>
        <taxon>Campylobacterota</taxon>
        <taxon>Desulfurellia</taxon>
        <taxon>Desulfurellales</taxon>
        <taxon>Desulfurellaceae</taxon>
        <taxon>Desulfurella</taxon>
    </lineage>
</organism>
<dbReference type="InterPro" id="IPR046373">
    <property type="entry name" value="Acyl-CoA_Oxase/DH_mid-dom_sf"/>
</dbReference>
<dbReference type="InterPro" id="IPR024674">
    <property type="entry name" value="HpaB/PvcC/4-BUDH_N"/>
</dbReference>
<dbReference type="InterPro" id="IPR024719">
    <property type="entry name" value="HpaB/PvcC/4-BUDH_C"/>
</dbReference>
<dbReference type="PANTHER" id="PTHR36117:SF3">
    <property type="entry name" value="4-HYDROXYPHENYLACETATE 3-MONOOXYGENASE-RELATED"/>
    <property type="match status" value="1"/>
</dbReference>
<feature type="domain" description="HpaB/PvcC/4-BUDH C-terminal" evidence="4">
    <location>
        <begin position="278"/>
        <end position="472"/>
    </location>
</feature>
<dbReference type="OrthoDB" id="7233724at2"/>
<evidence type="ECO:0000259" key="4">
    <source>
        <dbReference type="Pfam" id="PF03241"/>
    </source>
</evidence>
<dbReference type="SUPFAM" id="SSF47203">
    <property type="entry name" value="Acyl-CoA dehydrogenase C-terminal domain-like"/>
    <property type="match status" value="1"/>
</dbReference>
<protein>
    <submittedName>
        <fullName evidence="6">4-hydroxybutyryl-CoA dehydratase / vinylacetyl-CoA-Delta-isomerase</fullName>
    </submittedName>
</protein>
<proteinExistence type="predicted"/>
<dbReference type="PIRSF" id="PIRSF000331">
    <property type="entry name" value="HpaA_HpaB"/>
    <property type="match status" value="1"/>
</dbReference>
<evidence type="ECO:0000313" key="7">
    <source>
        <dbReference type="Proteomes" id="UP000199411"/>
    </source>
</evidence>
<feature type="domain" description="HpaB/PvcC/4-BUDH N-terminal" evidence="5">
    <location>
        <begin position="5"/>
        <end position="271"/>
    </location>
</feature>
<dbReference type="Gene3D" id="2.40.110.10">
    <property type="entry name" value="Butyryl-CoA Dehydrogenase, subunit A, domain 2"/>
    <property type="match status" value="1"/>
</dbReference>
<dbReference type="EMBL" id="FMYU01000017">
    <property type="protein sequence ID" value="SDD03630.1"/>
    <property type="molecule type" value="Genomic_DNA"/>
</dbReference>
<dbReference type="GO" id="GO:0016627">
    <property type="term" value="F:oxidoreductase activity, acting on the CH-CH group of donors"/>
    <property type="evidence" value="ECO:0007669"/>
    <property type="project" value="InterPro"/>
</dbReference>
<dbReference type="GO" id="GO:0016853">
    <property type="term" value="F:isomerase activity"/>
    <property type="evidence" value="ECO:0007669"/>
    <property type="project" value="UniProtKB-KW"/>
</dbReference>
<gene>
    <name evidence="6" type="ORF">SAMN05660835_01793</name>
</gene>
<keyword evidence="1" id="KW-0285">Flavoprotein</keyword>
<dbReference type="SUPFAM" id="SSF56645">
    <property type="entry name" value="Acyl-CoA dehydrogenase NM domain-like"/>
    <property type="match status" value="1"/>
</dbReference>
<sequence>MLSSKQEYVKRISKKKPALYINGKKIDNFVEHPNIKPMIDSIGLTYDLALKEEFKDLMVANSQFVNEPINRFLHIYTEKEDLIKRIKLARLLSQKLATCNYRCVGCDILNALYVTTYDMDETLKTTYHNRLLDYIKYVQQNDLAVSGALTDVRGDRSKSPSQQDDMYLKILEKKTDGIVVKGAKICQSGALVVDETVVMPTIALKESDKAYAVAFAIESGTEGVTYVLQNNAYEAKKRETPGWESGNPYGDRGTFLVIFDNVFVPWDRVFMCEEYNFAGSLVSNFTDIHRYVGSGCKAGFIDTMVGAAKLMSEYNGIQNASHIVNKITDIVKGQESCYACGLAAGYEGIKTKSGVYLPNALYSNVSKTLGLPAIAQAAINLADITGGVCVTAPSEEDLKNPEIGKYIEHYLKGSDSVTTEERMKLIKFVEYWIAGPHLAGAIHGGGSPITPNIFIQRLANVDEKKSFVKELLEIK</sequence>
<keyword evidence="3" id="KW-0560">Oxidoreductase</keyword>
<dbReference type="InterPro" id="IPR009100">
    <property type="entry name" value="AcylCoA_DH/oxidase_NM_dom_sf"/>
</dbReference>
<dbReference type="Gene3D" id="1.20.140.10">
    <property type="entry name" value="Butyryl-CoA Dehydrogenase, subunit A, domain 3"/>
    <property type="match status" value="1"/>
</dbReference>
<dbReference type="InterPro" id="IPR004925">
    <property type="entry name" value="HpaB/PvcC/4-BUDH"/>
</dbReference>
<keyword evidence="6" id="KW-0413">Isomerase</keyword>
<evidence type="ECO:0000259" key="5">
    <source>
        <dbReference type="Pfam" id="PF11794"/>
    </source>
</evidence>
<dbReference type="AlphaFoldDB" id="A0A1G6RG51"/>
<evidence type="ECO:0000256" key="3">
    <source>
        <dbReference type="ARBA" id="ARBA00023002"/>
    </source>
</evidence>
<keyword evidence="7" id="KW-1185">Reference proteome</keyword>
<keyword evidence="2" id="KW-0274">FAD</keyword>
<dbReference type="Pfam" id="PF03241">
    <property type="entry name" value="HpaB"/>
    <property type="match status" value="1"/>
</dbReference>